<dbReference type="PIRSF" id="PIRSF002746">
    <property type="entry name" value="Gluconate_transporter"/>
    <property type="match status" value="1"/>
</dbReference>
<feature type="transmembrane region" description="Helical" evidence="1">
    <location>
        <begin position="6"/>
        <end position="24"/>
    </location>
</feature>
<dbReference type="Pfam" id="PF02447">
    <property type="entry name" value="GntP_permease"/>
    <property type="match status" value="1"/>
</dbReference>
<dbReference type="GO" id="GO:0005886">
    <property type="term" value="C:plasma membrane"/>
    <property type="evidence" value="ECO:0007669"/>
    <property type="project" value="TreeGrafter"/>
</dbReference>
<keyword evidence="1" id="KW-0812">Transmembrane</keyword>
<dbReference type="EMBL" id="PDJF01000001">
    <property type="protein sequence ID" value="PFG27869.1"/>
    <property type="molecule type" value="Genomic_DNA"/>
</dbReference>
<dbReference type="RefSeq" id="WP_098388919.1">
    <property type="nucleotide sequence ID" value="NZ_LS483404.1"/>
</dbReference>
<dbReference type="AlphaFoldDB" id="A0A2A9DPM6"/>
<dbReference type="PANTHER" id="PTHR30354:SF25">
    <property type="entry name" value="INNER MEMBRANE PERMEASE YGBN"/>
    <property type="match status" value="1"/>
</dbReference>
<sequence>MTGGALIGLGLAAVAVLLALVIWVKMPAFVALLVVSIGTAILSGVPLAESVGVVTGGIGKTLSSVIVVVGLGAMLGRLIEVSGGADALARYFTEKLGPKKVAAAVTAAAFILGIPVFFDVGFIILAPIVFGFARTAGIHPMKLGLPVAGTLLTVHVVLPPHPGPVATAELVGAEIGTVLAWGLPLAAVTAVGGYFAAKLFKTDAIVLGESPATEEAPPAENPPGPWTVIGLILLPIVQILLGTGGVLMTEEGSTAHSVLSFVGSAPVALLTAVLVAWAVVGTQQGWSRDKGSSVLDSSLPAVAVIIFVTGAGGGFAAVLVESGIGKVLSDLLVSMNMPLILMAYLLSLALRASQGSATVAMLTTAGLLATPIVEAGLSGTQTALVTIAIGFGALGLSHINDSGFWIVTKYQGLSVKQGLQTWTVLSTIFSLVGFAATAAVYALV</sequence>
<comment type="caution">
    <text evidence="2">The sequence shown here is derived from an EMBL/GenBank/DDBJ whole genome shotgun (WGS) entry which is preliminary data.</text>
</comment>
<feature type="transmembrane region" description="Helical" evidence="1">
    <location>
        <begin position="299"/>
        <end position="320"/>
    </location>
</feature>
<feature type="transmembrane region" description="Helical" evidence="1">
    <location>
        <begin position="327"/>
        <end position="346"/>
    </location>
</feature>
<dbReference type="STRING" id="1724.GCA_001044175_02407"/>
<feature type="transmembrane region" description="Helical" evidence="1">
    <location>
        <begin position="29"/>
        <end position="48"/>
    </location>
</feature>
<feature type="transmembrane region" description="Helical" evidence="1">
    <location>
        <begin position="352"/>
        <end position="370"/>
    </location>
</feature>
<organism evidence="2 3">
    <name type="scientific">Corynebacterium renale</name>
    <dbReference type="NCBI Taxonomy" id="1724"/>
    <lineage>
        <taxon>Bacteria</taxon>
        <taxon>Bacillati</taxon>
        <taxon>Actinomycetota</taxon>
        <taxon>Actinomycetes</taxon>
        <taxon>Mycobacteriales</taxon>
        <taxon>Corynebacteriaceae</taxon>
        <taxon>Corynebacterium</taxon>
    </lineage>
</organism>
<reference evidence="2 3" key="1">
    <citation type="submission" date="2017-10" db="EMBL/GenBank/DDBJ databases">
        <title>Sequencing the genomes of 1000 actinobacteria strains.</title>
        <authorList>
            <person name="Klenk H.-P."/>
        </authorList>
    </citation>
    <scope>NUCLEOTIDE SEQUENCE [LARGE SCALE GENOMIC DNA]</scope>
    <source>
        <strain evidence="2 3">DSM 20688</strain>
    </source>
</reference>
<dbReference type="NCBIfam" id="TIGR00791">
    <property type="entry name" value="gntP"/>
    <property type="match status" value="1"/>
</dbReference>
<dbReference type="Proteomes" id="UP000221653">
    <property type="component" value="Unassembled WGS sequence"/>
</dbReference>
<feature type="transmembrane region" description="Helical" evidence="1">
    <location>
        <begin position="226"/>
        <end position="247"/>
    </location>
</feature>
<feature type="transmembrane region" description="Helical" evidence="1">
    <location>
        <begin position="60"/>
        <end position="80"/>
    </location>
</feature>
<evidence type="ECO:0000256" key="1">
    <source>
        <dbReference type="SAM" id="Phobius"/>
    </source>
</evidence>
<evidence type="ECO:0000313" key="3">
    <source>
        <dbReference type="Proteomes" id="UP000221653"/>
    </source>
</evidence>
<dbReference type="InterPro" id="IPR003474">
    <property type="entry name" value="Glcn_transporter"/>
</dbReference>
<feature type="transmembrane region" description="Helical" evidence="1">
    <location>
        <begin position="419"/>
        <end position="443"/>
    </location>
</feature>
<protein>
    <submittedName>
        <fullName evidence="2">GntP family gluconate:H+ symporter</fullName>
    </submittedName>
</protein>
<feature type="transmembrane region" description="Helical" evidence="1">
    <location>
        <begin position="170"/>
        <end position="197"/>
    </location>
</feature>
<evidence type="ECO:0000313" key="2">
    <source>
        <dbReference type="EMBL" id="PFG27869.1"/>
    </source>
</evidence>
<name>A0A2A9DPM6_9CORY</name>
<proteinExistence type="predicted"/>
<feature type="transmembrane region" description="Helical" evidence="1">
    <location>
        <begin position="101"/>
        <end position="129"/>
    </location>
</feature>
<accession>A0A2A9DPM6</accession>
<dbReference type="PANTHER" id="PTHR30354">
    <property type="entry name" value="GNT FAMILY GLUCONATE TRANSPORTER"/>
    <property type="match status" value="1"/>
</dbReference>
<keyword evidence="3" id="KW-1185">Reference proteome</keyword>
<keyword evidence="1" id="KW-0472">Membrane</keyword>
<dbReference type="NCBIfam" id="NF007332">
    <property type="entry name" value="PRK09821.1"/>
    <property type="match status" value="1"/>
</dbReference>
<dbReference type="GO" id="GO:0015128">
    <property type="term" value="F:gluconate transmembrane transporter activity"/>
    <property type="evidence" value="ECO:0007669"/>
    <property type="project" value="InterPro"/>
</dbReference>
<feature type="transmembrane region" description="Helical" evidence="1">
    <location>
        <begin position="382"/>
        <end position="399"/>
    </location>
</feature>
<feature type="transmembrane region" description="Helical" evidence="1">
    <location>
        <begin position="259"/>
        <end position="279"/>
    </location>
</feature>
<gene>
    <name evidence="2" type="ORF">ATK06_0949</name>
</gene>
<dbReference type="OrthoDB" id="4325159at2"/>
<keyword evidence="1" id="KW-1133">Transmembrane helix</keyword>